<dbReference type="EMBL" id="JBCLYO010000002">
    <property type="protein sequence ID" value="KAL0092929.1"/>
    <property type="molecule type" value="Genomic_DNA"/>
</dbReference>
<feature type="compositionally biased region" description="Basic and acidic residues" evidence="1">
    <location>
        <begin position="143"/>
        <end position="157"/>
    </location>
</feature>
<feature type="compositionally biased region" description="Low complexity" evidence="1">
    <location>
        <begin position="125"/>
        <end position="142"/>
    </location>
</feature>
<gene>
    <name evidence="2" type="ORF">J3Q64DRAFT_1235141</name>
</gene>
<feature type="compositionally biased region" description="Low complexity" evidence="1">
    <location>
        <begin position="101"/>
        <end position="115"/>
    </location>
</feature>
<feature type="compositionally biased region" description="Basic and acidic residues" evidence="1">
    <location>
        <begin position="58"/>
        <end position="75"/>
    </location>
</feature>
<accession>A0ABR3BBD9</accession>
<proteinExistence type="predicted"/>
<comment type="caution">
    <text evidence="2">The sequence shown here is derived from an EMBL/GenBank/DDBJ whole genome shotgun (WGS) entry which is preliminary data.</text>
</comment>
<dbReference type="Proteomes" id="UP001448207">
    <property type="component" value="Unassembled WGS sequence"/>
</dbReference>
<feature type="region of interest" description="Disordered" evidence="1">
    <location>
        <begin position="48"/>
        <end position="162"/>
    </location>
</feature>
<name>A0ABR3BBD9_PHYBL</name>
<reference evidence="2 3" key="1">
    <citation type="submission" date="2024-04" db="EMBL/GenBank/DDBJ databases">
        <title>Symmetric and asymmetric DNA N6-adenine methylation regulates different biological responses in Mucorales.</title>
        <authorList>
            <consortium name="Lawrence Berkeley National Laboratory"/>
            <person name="Lax C."/>
            <person name="Mondo S.J."/>
            <person name="Osorio-Concepcion M."/>
            <person name="Muszewska A."/>
            <person name="Corrochano-Luque M."/>
            <person name="Gutierrez G."/>
            <person name="Riley R."/>
            <person name="Lipzen A."/>
            <person name="Guo J."/>
            <person name="Hundley H."/>
            <person name="Amirebrahimi M."/>
            <person name="Ng V."/>
            <person name="Lorenzo-Gutierrez D."/>
            <person name="Binder U."/>
            <person name="Yang J."/>
            <person name="Song Y."/>
            <person name="Canovas D."/>
            <person name="Navarro E."/>
            <person name="Freitag M."/>
            <person name="Gabaldon T."/>
            <person name="Grigoriev I.V."/>
            <person name="Corrochano L.M."/>
            <person name="Nicolas F.E."/>
            <person name="Garre V."/>
        </authorList>
    </citation>
    <scope>NUCLEOTIDE SEQUENCE [LARGE SCALE GENOMIC DNA]</scope>
    <source>
        <strain evidence="2 3">L51</strain>
    </source>
</reference>
<organism evidence="2 3">
    <name type="scientific">Phycomyces blakesleeanus</name>
    <dbReference type="NCBI Taxonomy" id="4837"/>
    <lineage>
        <taxon>Eukaryota</taxon>
        <taxon>Fungi</taxon>
        <taxon>Fungi incertae sedis</taxon>
        <taxon>Mucoromycota</taxon>
        <taxon>Mucoromycotina</taxon>
        <taxon>Mucoromycetes</taxon>
        <taxon>Mucorales</taxon>
        <taxon>Phycomycetaceae</taxon>
        <taxon>Phycomyces</taxon>
    </lineage>
</organism>
<protein>
    <recommendedName>
        <fullName evidence="4">MADS-box transcription factor</fullName>
    </recommendedName>
</protein>
<evidence type="ECO:0008006" key="4">
    <source>
        <dbReference type="Google" id="ProtNLM"/>
    </source>
</evidence>
<evidence type="ECO:0000313" key="3">
    <source>
        <dbReference type="Proteomes" id="UP001448207"/>
    </source>
</evidence>
<sequence>MGGTLEVPVEVVKIKKTTIRRLRQTEAVVLPACSSNIRALNVQFGSLGLDEEPQDSPIPKKEENVLKSLVESKEEDKEEKEEDEDVVILPQVATPKPEPQPQLQLQPQVQLQPQHQPQPQPQPQQQPQLQLHLQPQPQLQPQPEREPQFEPEREPEPVKTQTQVPVVAQVAPQTVAIQPPIHEQSVPVEPAMNAYCSHMSPNPANHSSYTPMGSAPDYGLYSEAQQWAMGYYDPGVYGHTPLYGRDKFSHGSMNNGPEHLMSAAQNTNVPVPLQQHNYGATMPYYSYYYMPNPYHPHPHHQPQQPQQQQHNSNSNNKDIRIARTRIWCTSLVMALVELMITAHQCTMIMILLKILHNTTINH</sequence>
<keyword evidence="3" id="KW-1185">Reference proteome</keyword>
<evidence type="ECO:0000313" key="2">
    <source>
        <dbReference type="EMBL" id="KAL0092929.1"/>
    </source>
</evidence>
<feature type="compositionally biased region" description="Acidic residues" evidence="1">
    <location>
        <begin position="76"/>
        <end position="86"/>
    </location>
</feature>
<evidence type="ECO:0000256" key="1">
    <source>
        <dbReference type="SAM" id="MobiDB-lite"/>
    </source>
</evidence>